<feature type="domain" description="Cytochrome c" evidence="7">
    <location>
        <begin position="47"/>
        <end position="140"/>
    </location>
</feature>
<evidence type="ECO:0000256" key="1">
    <source>
        <dbReference type="ARBA" id="ARBA00022448"/>
    </source>
</evidence>
<evidence type="ECO:0000256" key="6">
    <source>
        <dbReference type="PROSITE-ProRule" id="PRU00433"/>
    </source>
</evidence>
<dbReference type="PRINTS" id="PR00605">
    <property type="entry name" value="CYTCHROMECIC"/>
</dbReference>
<keyword evidence="2 6" id="KW-0349">Heme</keyword>
<proteinExistence type="predicted"/>
<keyword evidence="3 6" id="KW-0479">Metal-binding</keyword>
<gene>
    <name evidence="8" type="ORF">SCL_2375</name>
</gene>
<dbReference type="OrthoDB" id="9811281at2"/>
<keyword evidence="5 6" id="KW-0408">Iron</keyword>
<evidence type="ECO:0000256" key="3">
    <source>
        <dbReference type="ARBA" id="ARBA00022723"/>
    </source>
</evidence>
<dbReference type="KEGG" id="slim:SCL_2375"/>
<evidence type="ECO:0000256" key="2">
    <source>
        <dbReference type="ARBA" id="ARBA00022617"/>
    </source>
</evidence>
<dbReference type="AlphaFoldDB" id="A0A1B4XIM1"/>
<dbReference type="GO" id="GO:0005506">
    <property type="term" value="F:iron ion binding"/>
    <property type="evidence" value="ECO:0007669"/>
    <property type="project" value="InterPro"/>
</dbReference>
<dbReference type="PANTHER" id="PTHR35008:SF4">
    <property type="entry name" value="BLL4482 PROTEIN"/>
    <property type="match status" value="1"/>
</dbReference>
<dbReference type="InterPro" id="IPR009056">
    <property type="entry name" value="Cyt_c-like_dom"/>
</dbReference>
<sequence>MKARHLHAITGLLLLSACSDSPKSAAVAPEPPPYDARLVTPHGLDARLVARGGDIFKANCAVCHGANAEGAPNWQRKGPDGKLPPPPLDASGHAWHHPGTWLRDTIRQGSVARGGNMPSWEGKLSDDDIAAVIAWIQSRWPEEIYRSWLALEEKARMGHAH</sequence>
<evidence type="ECO:0000256" key="4">
    <source>
        <dbReference type="ARBA" id="ARBA00022982"/>
    </source>
</evidence>
<dbReference type="Pfam" id="PF13442">
    <property type="entry name" value="Cytochrome_CBB3"/>
    <property type="match status" value="1"/>
</dbReference>
<evidence type="ECO:0000313" key="9">
    <source>
        <dbReference type="Proteomes" id="UP000243180"/>
    </source>
</evidence>
<keyword evidence="9" id="KW-1185">Reference proteome</keyword>
<keyword evidence="1" id="KW-0813">Transport</keyword>
<accession>A0A1B4XIM1</accession>
<dbReference type="PROSITE" id="PS51257">
    <property type="entry name" value="PROKAR_LIPOPROTEIN"/>
    <property type="match status" value="1"/>
</dbReference>
<dbReference type="SUPFAM" id="SSF46626">
    <property type="entry name" value="Cytochrome c"/>
    <property type="match status" value="1"/>
</dbReference>
<reference evidence="8 9" key="1">
    <citation type="submission" date="2015-05" db="EMBL/GenBank/DDBJ databases">
        <title>Complete genome sequence of a sulfur-oxidizing gammaproteobacterium strain HA5.</title>
        <authorList>
            <person name="Miura A."/>
            <person name="Kojima H."/>
            <person name="Fukui M."/>
        </authorList>
    </citation>
    <scope>NUCLEOTIDE SEQUENCE [LARGE SCALE GENOMIC DNA]</scope>
    <source>
        <strain evidence="8 9">HA5</strain>
    </source>
</reference>
<dbReference type="InterPro" id="IPR036909">
    <property type="entry name" value="Cyt_c-like_dom_sf"/>
</dbReference>
<dbReference type="Gene3D" id="1.10.760.10">
    <property type="entry name" value="Cytochrome c-like domain"/>
    <property type="match status" value="1"/>
</dbReference>
<dbReference type="PANTHER" id="PTHR35008">
    <property type="entry name" value="BLL4482 PROTEIN-RELATED"/>
    <property type="match status" value="1"/>
</dbReference>
<organism evidence="8 9">
    <name type="scientific">Sulfuricaulis limicola</name>
    <dbReference type="NCBI Taxonomy" id="1620215"/>
    <lineage>
        <taxon>Bacteria</taxon>
        <taxon>Pseudomonadati</taxon>
        <taxon>Pseudomonadota</taxon>
        <taxon>Gammaproteobacteria</taxon>
        <taxon>Acidiferrobacterales</taxon>
        <taxon>Acidiferrobacteraceae</taxon>
        <taxon>Sulfuricaulis</taxon>
    </lineage>
</organism>
<dbReference type="Proteomes" id="UP000243180">
    <property type="component" value="Chromosome"/>
</dbReference>
<dbReference type="InParanoid" id="A0A1B4XIM1"/>
<name>A0A1B4XIM1_9GAMM</name>
<dbReference type="EMBL" id="AP014879">
    <property type="protein sequence ID" value="BAV34652.1"/>
    <property type="molecule type" value="Genomic_DNA"/>
</dbReference>
<dbReference type="GO" id="GO:0009055">
    <property type="term" value="F:electron transfer activity"/>
    <property type="evidence" value="ECO:0007669"/>
    <property type="project" value="InterPro"/>
</dbReference>
<keyword evidence="4" id="KW-0249">Electron transport</keyword>
<evidence type="ECO:0000256" key="5">
    <source>
        <dbReference type="ARBA" id="ARBA00023004"/>
    </source>
</evidence>
<dbReference type="InterPro" id="IPR051459">
    <property type="entry name" value="Cytochrome_c-type_DH"/>
</dbReference>
<dbReference type="GO" id="GO:0020037">
    <property type="term" value="F:heme binding"/>
    <property type="evidence" value="ECO:0007669"/>
    <property type="project" value="InterPro"/>
</dbReference>
<evidence type="ECO:0000259" key="7">
    <source>
        <dbReference type="PROSITE" id="PS51007"/>
    </source>
</evidence>
<evidence type="ECO:0000313" key="8">
    <source>
        <dbReference type="EMBL" id="BAV34652.1"/>
    </source>
</evidence>
<protein>
    <recommendedName>
        <fullName evidence="7">Cytochrome c domain-containing protein</fullName>
    </recommendedName>
</protein>
<dbReference type="RefSeq" id="WP_096361367.1">
    <property type="nucleotide sequence ID" value="NZ_AP014879.1"/>
</dbReference>
<dbReference type="PROSITE" id="PS51007">
    <property type="entry name" value="CYTC"/>
    <property type="match status" value="1"/>
</dbReference>
<dbReference type="InterPro" id="IPR008168">
    <property type="entry name" value="Cyt_C_IC"/>
</dbReference>